<dbReference type="AlphaFoldDB" id="A0A8H3LCE6"/>
<feature type="coiled-coil region" evidence="1">
    <location>
        <begin position="677"/>
        <end position="704"/>
    </location>
</feature>
<sequence length="870" mass="100318">MRNDGTPNRKKFLGILRKGQMVINPETQEEYVIACEEFYAYFRKHYSKYIGIINPVKLTPPYEEYIYCSSNRWIEVKKYQLERRLDRTKSKKKCLAYFSYLSPNMKRMGIVPPYNDVREIVDRAVTSSLTKIKDLERRIKVLEILPQMESGYISVRGLKALKALNMEKEAPLDRTQEEIEQNLSMLKYKLEHPLSEADVNLYGFLKQNLANITSSDLIWKDPEASMVLSDDSDIVKNLGHRHRNIFMELRENMKCELPDSVVVKCDRFVKDFKNSGVSRIMRNELHDKRWKESETELVKVVEHILGTLGEIWVNPAFMTSTSRSKQSEGTYVADVIIPLLRASLSGLLNGSICLSTAERQSLANEKIIELMYTESSRIICSKSKKADDDIKLWRETLDGASFVSALCRPAGNQFGIVGIQVAGITMYLNVLVKDLAGIPRYYHLDHAEIPLSPHQSRLKSLIRLLLTLRNIMIVNKSLLMQALDQATSHLPRNVNPSPTVSTPPYNKYMQSEIDGLSETDSLKQCISELKLPVVTMTGILTPSFHVYYSKQLNQLPRSIKIDTWRRLTSRKHPLSIEQASSIHPEVEDLLNKVVGNYIKQKERQKMKPITSDCETSLRRENEELCISKQALEKKIEELLDLQEQYTSREVAMIRSLEESSGKVTQLSDSIAFFKSIILDTKKAIASAKKSIDLLENKCQHQEDIISAKDRKIIALVDQILSKTEHSDVTIELEIYSSTHEGNYGRRGVSQKRMAFRRPHLRQRRTCEEYKAKLEENNHQLQEALQSELANAIDGYVDNRVTGRDIFIDQIKRATRQIRRKENNLHQDLAREQRRRYDAEAERDNEIIRRQNAEGVEQRAIADLHQLRTNA</sequence>
<name>A0A8H3LCE6_9GLOM</name>
<evidence type="ECO:0000313" key="2">
    <source>
        <dbReference type="EMBL" id="GES83085.1"/>
    </source>
</evidence>
<accession>A0A8H3LCE6</accession>
<dbReference type="Proteomes" id="UP000615446">
    <property type="component" value="Unassembled WGS sequence"/>
</dbReference>
<proteinExistence type="predicted"/>
<protein>
    <submittedName>
        <fullName evidence="2">Uncharacterized protein</fullName>
    </submittedName>
</protein>
<feature type="coiled-coil region" evidence="1">
    <location>
        <begin position="621"/>
        <end position="648"/>
    </location>
</feature>
<evidence type="ECO:0000313" key="3">
    <source>
        <dbReference type="Proteomes" id="UP000615446"/>
    </source>
</evidence>
<feature type="coiled-coil region" evidence="1">
    <location>
        <begin position="763"/>
        <end position="830"/>
    </location>
</feature>
<reference evidence="2" key="1">
    <citation type="submission" date="2019-10" db="EMBL/GenBank/DDBJ databases">
        <title>Conservation and host-specific expression of non-tandemly repeated heterogenous ribosome RNA gene in arbuscular mycorrhizal fungi.</title>
        <authorList>
            <person name="Maeda T."/>
            <person name="Kobayashi Y."/>
            <person name="Nakagawa T."/>
            <person name="Ezawa T."/>
            <person name="Yamaguchi K."/>
            <person name="Bino T."/>
            <person name="Nishimoto Y."/>
            <person name="Shigenobu S."/>
            <person name="Kawaguchi M."/>
        </authorList>
    </citation>
    <scope>NUCLEOTIDE SEQUENCE</scope>
    <source>
        <strain evidence="2">HR1</strain>
    </source>
</reference>
<dbReference type="EMBL" id="BLAL01000066">
    <property type="protein sequence ID" value="GES83085.1"/>
    <property type="molecule type" value="Genomic_DNA"/>
</dbReference>
<organism evidence="2 3">
    <name type="scientific">Rhizophagus clarus</name>
    <dbReference type="NCBI Taxonomy" id="94130"/>
    <lineage>
        <taxon>Eukaryota</taxon>
        <taxon>Fungi</taxon>
        <taxon>Fungi incertae sedis</taxon>
        <taxon>Mucoromycota</taxon>
        <taxon>Glomeromycotina</taxon>
        <taxon>Glomeromycetes</taxon>
        <taxon>Glomerales</taxon>
        <taxon>Glomeraceae</taxon>
        <taxon>Rhizophagus</taxon>
    </lineage>
</organism>
<gene>
    <name evidence="2" type="ORF">RCL2_001024800</name>
</gene>
<comment type="caution">
    <text evidence="2">The sequence shown here is derived from an EMBL/GenBank/DDBJ whole genome shotgun (WGS) entry which is preliminary data.</text>
</comment>
<keyword evidence="1" id="KW-0175">Coiled coil</keyword>
<evidence type="ECO:0000256" key="1">
    <source>
        <dbReference type="SAM" id="Coils"/>
    </source>
</evidence>